<keyword evidence="1" id="KW-0732">Signal</keyword>
<keyword evidence="3" id="KW-1185">Reference proteome</keyword>
<evidence type="ECO:0000313" key="2">
    <source>
        <dbReference type="EMBL" id="GAA4881841.1"/>
    </source>
</evidence>
<feature type="chain" id="PRO_5045948668" description="Porin" evidence="1">
    <location>
        <begin position="25"/>
        <end position="336"/>
    </location>
</feature>
<dbReference type="RefSeq" id="WP_345334726.1">
    <property type="nucleotide sequence ID" value="NZ_BAABJZ010000022.1"/>
</dbReference>
<name>A0ABP9EMQ3_9GAMM</name>
<evidence type="ECO:0000313" key="3">
    <source>
        <dbReference type="Proteomes" id="UP001499988"/>
    </source>
</evidence>
<protein>
    <recommendedName>
        <fullName evidence="4">Porin</fullName>
    </recommendedName>
</protein>
<organism evidence="2 3">
    <name type="scientific">Ferrimonas pelagia</name>
    <dbReference type="NCBI Taxonomy" id="1177826"/>
    <lineage>
        <taxon>Bacteria</taxon>
        <taxon>Pseudomonadati</taxon>
        <taxon>Pseudomonadota</taxon>
        <taxon>Gammaproteobacteria</taxon>
        <taxon>Alteromonadales</taxon>
        <taxon>Ferrimonadaceae</taxon>
        <taxon>Ferrimonas</taxon>
    </lineage>
</organism>
<evidence type="ECO:0000256" key="1">
    <source>
        <dbReference type="SAM" id="SignalP"/>
    </source>
</evidence>
<feature type="signal peptide" evidence="1">
    <location>
        <begin position="1"/>
        <end position="24"/>
    </location>
</feature>
<sequence>MKKNKITLGILAVALGGVSTLAMAAPQGAPKPGPKFSGQIGINAGWQSGQDFEVGSYDSRFGLNGMHFLGNTKLIYTATVHHSTYEANHYGSDLDVREAVVIAITDYGNFVASAAGQIAAYTDVVSKVDIHEVNTGNTGSHDYLFSQQRYGTQAVAYATPKWNGLQLKFNAVTPDCHSGKDLDIVGGGLYYDKGAIYAGFNYAQISGEMLGGKDTDAKGYRGVFQHRGDALTLAAVVEANVDTAGVDSTVYAASAIYKYNNLEFRLSHQFKDWDGDLDDNHLTIASAHYPVSENFSLFVEGAHYSDRLSKVEGWGPNATTIYTSDSNFNLGFITKF</sequence>
<dbReference type="EMBL" id="BAABJZ010000022">
    <property type="protein sequence ID" value="GAA4881841.1"/>
    <property type="molecule type" value="Genomic_DNA"/>
</dbReference>
<dbReference type="SUPFAM" id="SSF56935">
    <property type="entry name" value="Porins"/>
    <property type="match status" value="1"/>
</dbReference>
<dbReference type="Proteomes" id="UP001499988">
    <property type="component" value="Unassembled WGS sequence"/>
</dbReference>
<reference evidence="3" key="1">
    <citation type="journal article" date="2019" name="Int. J. Syst. Evol. Microbiol.">
        <title>The Global Catalogue of Microorganisms (GCM) 10K type strain sequencing project: providing services to taxonomists for standard genome sequencing and annotation.</title>
        <authorList>
            <consortium name="The Broad Institute Genomics Platform"/>
            <consortium name="The Broad Institute Genome Sequencing Center for Infectious Disease"/>
            <person name="Wu L."/>
            <person name="Ma J."/>
        </authorList>
    </citation>
    <scope>NUCLEOTIDE SEQUENCE [LARGE SCALE GENOMIC DNA]</scope>
    <source>
        <strain evidence="3">JCM 18401</strain>
    </source>
</reference>
<evidence type="ECO:0008006" key="4">
    <source>
        <dbReference type="Google" id="ProtNLM"/>
    </source>
</evidence>
<proteinExistence type="predicted"/>
<dbReference type="Gene3D" id="2.40.160.10">
    <property type="entry name" value="Porin"/>
    <property type="match status" value="1"/>
</dbReference>
<comment type="caution">
    <text evidence="2">The sequence shown here is derived from an EMBL/GenBank/DDBJ whole genome shotgun (WGS) entry which is preliminary data.</text>
</comment>
<gene>
    <name evidence="2" type="ORF">GCM10023333_14940</name>
</gene>
<dbReference type="InterPro" id="IPR023614">
    <property type="entry name" value="Porin_dom_sf"/>
</dbReference>
<accession>A0ABP9EMQ3</accession>